<dbReference type="InterPro" id="IPR053204">
    <property type="entry name" value="Oxopyrrolidines_Biosynth-assoc"/>
</dbReference>
<evidence type="ECO:0000313" key="2">
    <source>
        <dbReference type="Proteomes" id="UP000253153"/>
    </source>
</evidence>
<gene>
    <name evidence="1" type="ORF">FIESC28_07255</name>
</gene>
<sequence>MPKNRPSQQKRNEARYAEIAKARELKEHNRAKEVADDDTLTFATKIDRLGEIRHWFSAETPTLDEYLRGNLTVAETVDILAKPIDEAYSSADFGRQYFEQERVARTQRQYHSPEKALAEWGAEEEYPEPTEEWDPSKSTEQLLWDLWFSILHEAKKIPFTDETQHGRLVNLIQGFKDHPNPPPPVPMTVPLKRSWIWESDTIWADLAVLGISVSEVFNDSCGCGAGWLWPEQRANENLFYFMARLTASGTADLYSKGICCVSMLERTPSAGSRHFPKPPIIEVLSHDVTNAALWTIVAGKQVFSKYADTRDERDIEVVDRIIGLRDDDLPWNRSRRKYKGRARWETARKEFTRRRFEEESKNEELTPAVRNLAAKTAEAMVPLIRLPGEREKDE</sequence>
<dbReference type="PANTHER" id="PTHR38797">
    <property type="entry name" value="NUCLEAR PORE COMPLEX PROTEIN NUP85-RELATED"/>
    <property type="match status" value="1"/>
</dbReference>
<protein>
    <submittedName>
        <fullName evidence="1">Uncharacterized protein</fullName>
    </submittedName>
</protein>
<dbReference type="RefSeq" id="XP_031014512.1">
    <property type="nucleotide sequence ID" value="XM_031161396.1"/>
</dbReference>
<name>A0A366RER5_9HYPO</name>
<comment type="caution">
    <text evidence="1">The sequence shown here is derived from an EMBL/GenBank/DDBJ whole genome shotgun (WGS) entry which is preliminary data.</text>
</comment>
<dbReference type="GeneID" id="41996692"/>
<reference evidence="1 2" key="1">
    <citation type="submission" date="2018-06" db="EMBL/GenBank/DDBJ databases">
        <title>Fusarium incarnatum-equiseti species complex species 28.</title>
        <authorList>
            <person name="Gardiner D.M."/>
        </authorList>
    </citation>
    <scope>NUCLEOTIDE SEQUENCE [LARGE SCALE GENOMIC DNA]</scope>
    <source>
        <strain evidence="1 2">FIESC_28</strain>
    </source>
</reference>
<dbReference type="EMBL" id="QKXC01000153">
    <property type="protein sequence ID" value="RBR15614.1"/>
    <property type="molecule type" value="Genomic_DNA"/>
</dbReference>
<accession>A0A366RER5</accession>
<dbReference type="PANTHER" id="PTHR38797:SF4">
    <property type="entry name" value="NUCLEAR PORE COMPLEX PROTEIN NUP85"/>
    <property type="match status" value="1"/>
</dbReference>
<keyword evidence="2" id="KW-1185">Reference proteome</keyword>
<dbReference type="Proteomes" id="UP000253153">
    <property type="component" value="Unassembled WGS sequence"/>
</dbReference>
<dbReference type="InterPro" id="IPR022085">
    <property type="entry name" value="OpdG"/>
</dbReference>
<dbReference type="AlphaFoldDB" id="A0A366RER5"/>
<organism evidence="1 2">
    <name type="scientific">Fusarium coffeatum</name>
    <dbReference type="NCBI Taxonomy" id="231269"/>
    <lineage>
        <taxon>Eukaryota</taxon>
        <taxon>Fungi</taxon>
        <taxon>Dikarya</taxon>
        <taxon>Ascomycota</taxon>
        <taxon>Pezizomycotina</taxon>
        <taxon>Sordariomycetes</taxon>
        <taxon>Hypocreomycetidae</taxon>
        <taxon>Hypocreales</taxon>
        <taxon>Nectriaceae</taxon>
        <taxon>Fusarium</taxon>
        <taxon>Fusarium incarnatum-equiseti species complex</taxon>
    </lineage>
</organism>
<evidence type="ECO:0000313" key="1">
    <source>
        <dbReference type="EMBL" id="RBR15614.1"/>
    </source>
</evidence>
<dbReference type="Pfam" id="PF12311">
    <property type="entry name" value="DUF3632"/>
    <property type="match status" value="1"/>
</dbReference>
<dbReference type="OrthoDB" id="3350591at2759"/>
<proteinExistence type="predicted"/>